<dbReference type="SUPFAM" id="SSF54909">
    <property type="entry name" value="Dimeric alpha+beta barrel"/>
    <property type="match status" value="1"/>
</dbReference>
<dbReference type="Gene3D" id="3.30.70.100">
    <property type="match status" value="1"/>
</dbReference>
<organism evidence="1 2">
    <name type="scientific">Aspergillus ellipticus CBS 707.79</name>
    <dbReference type="NCBI Taxonomy" id="1448320"/>
    <lineage>
        <taxon>Eukaryota</taxon>
        <taxon>Fungi</taxon>
        <taxon>Dikarya</taxon>
        <taxon>Ascomycota</taxon>
        <taxon>Pezizomycotina</taxon>
        <taxon>Eurotiomycetes</taxon>
        <taxon>Eurotiomycetidae</taxon>
        <taxon>Eurotiales</taxon>
        <taxon>Aspergillaceae</taxon>
        <taxon>Aspergillus</taxon>
        <taxon>Aspergillus subgen. Circumdati</taxon>
    </lineage>
</organism>
<evidence type="ECO:0000313" key="2">
    <source>
        <dbReference type="Proteomes" id="UP000247810"/>
    </source>
</evidence>
<dbReference type="AlphaFoldDB" id="A0A319CSW8"/>
<dbReference type="InterPro" id="IPR011008">
    <property type="entry name" value="Dimeric_a/b-barrel"/>
</dbReference>
<protein>
    <recommendedName>
        <fullName evidence="3">ABM domain-containing protein</fullName>
    </recommendedName>
</protein>
<name>A0A319CSW8_9EURO</name>
<sequence length="113" mass="12861">MSLSLHITIHLSPSDLPTFWAAFKPVYEKVIAEPECTFFEVYESADAPGTVSWVENWSATKEWFLGVQIVKPYYHEYLAKTEPLFVKPREVKVLQRVGAPFVMVKRGNGGVVE</sequence>
<dbReference type="VEuPathDB" id="FungiDB:BO71DRAFT_393521"/>
<accession>A0A319CSW8</accession>
<keyword evidence="2" id="KW-1185">Reference proteome</keyword>
<proteinExistence type="predicted"/>
<gene>
    <name evidence="1" type="ORF">BO71DRAFT_393521</name>
</gene>
<dbReference type="OrthoDB" id="4126315at2759"/>
<evidence type="ECO:0008006" key="3">
    <source>
        <dbReference type="Google" id="ProtNLM"/>
    </source>
</evidence>
<reference evidence="1 2" key="1">
    <citation type="submission" date="2018-02" db="EMBL/GenBank/DDBJ databases">
        <title>The genomes of Aspergillus section Nigri reveals drivers in fungal speciation.</title>
        <authorList>
            <consortium name="DOE Joint Genome Institute"/>
            <person name="Vesth T.C."/>
            <person name="Nybo J."/>
            <person name="Theobald S."/>
            <person name="Brandl J."/>
            <person name="Frisvad J.C."/>
            <person name="Nielsen K.F."/>
            <person name="Lyhne E.K."/>
            <person name="Kogle M.E."/>
            <person name="Kuo A."/>
            <person name="Riley R."/>
            <person name="Clum A."/>
            <person name="Nolan M."/>
            <person name="Lipzen A."/>
            <person name="Salamov A."/>
            <person name="Henrissat B."/>
            <person name="Wiebenga A."/>
            <person name="De vries R.P."/>
            <person name="Grigoriev I.V."/>
            <person name="Mortensen U.H."/>
            <person name="Andersen M.R."/>
            <person name="Baker S.E."/>
        </authorList>
    </citation>
    <scope>NUCLEOTIDE SEQUENCE [LARGE SCALE GENOMIC DNA]</scope>
    <source>
        <strain evidence="1 2">CBS 707.79</strain>
    </source>
</reference>
<dbReference type="Proteomes" id="UP000247810">
    <property type="component" value="Unassembled WGS sequence"/>
</dbReference>
<dbReference type="EMBL" id="KZ826256">
    <property type="protein sequence ID" value="PYH87411.1"/>
    <property type="molecule type" value="Genomic_DNA"/>
</dbReference>
<evidence type="ECO:0000313" key="1">
    <source>
        <dbReference type="EMBL" id="PYH87411.1"/>
    </source>
</evidence>